<dbReference type="AlphaFoldDB" id="A0A128EZL1"/>
<organism evidence="1 2">
    <name type="scientific">Grimontia marina</name>
    <dbReference type="NCBI Taxonomy" id="646534"/>
    <lineage>
        <taxon>Bacteria</taxon>
        <taxon>Pseudomonadati</taxon>
        <taxon>Pseudomonadota</taxon>
        <taxon>Gammaproteobacteria</taxon>
        <taxon>Vibrionales</taxon>
        <taxon>Vibrionaceae</taxon>
        <taxon>Grimontia</taxon>
    </lineage>
</organism>
<evidence type="ECO:0000313" key="2">
    <source>
        <dbReference type="Proteomes" id="UP000073601"/>
    </source>
</evidence>
<proteinExistence type="predicted"/>
<dbReference type="EMBL" id="FIZY01000006">
    <property type="protein sequence ID" value="CZF79461.1"/>
    <property type="molecule type" value="Genomic_DNA"/>
</dbReference>
<sequence>MSMLKIKADTLPKPYGLTGTFFKVVSASGSVNVRFEYHDDSELETVLYQGLAIEHPKPFKSFFISSGTPQDLTVFASLAKLVDDRLETVLTGAATLQSSKATLTANQAAEIVPARLGRRSVLIFCDVLTYIGGTGLDAETGIRVDAGESLEISTQAAVFGFSPTAATVRTLEELN</sequence>
<dbReference type="RefSeq" id="WP_062706413.1">
    <property type="nucleotide sequence ID" value="NZ_CAWRCI010000006.1"/>
</dbReference>
<gene>
    <name evidence="1" type="ORF">GMA8713_00983</name>
</gene>
<keyword evidence="2" id="KW-1185">Reference proteome</keyword>
<reference evidence="2" key="1">
    <citation type="submission" date="2016-02" db="EMBL/GenBank/DDBJ databases">
        <authorList>
            <person name="Rodrigo-Torres Lidia"/>
            <person name="Arahal R.David."/>
        </authorList>
    </citation>
    <scope>NUCLEOTIDE SEQUENCE [LARGE SCALE GENOMIC DNA]</scope>
    <source>
        <strain evidence="2">CECT 8713</strain>
    </source>
</reference>
<protein>
    <submittedName>
        <fullName evidence="1">Uncharacterized protein</fullName>
    </submittedName>
</protein>
<dbReference type="Proteomes" id="UP000073601">
    <property type="component" value="Unassembled WGS sequence"/>
</dbReference>
<accession>A0A128EZL1</accession>
<name>A0A128EZL1_9GAMM</name>
<evidence type="ECO:0000313" key="1">
    <source>
        <dbReference type="EMBL" id="CZF79461.1"/>
    </source>
</evidence>
<dbReference type="OrthoDB" id="9839388at2"/>